<reference evidence="1 2" key="1">
    <citation type="submission" date="2024-10" db="EMBL/GenBank/DDBJ databases">
        <title>The Natural Products Discovery Center: Release of the First 8490 Sequenced Strains for Exploring Actinobacteria Biosynthetic Diversity.</title>
        <authorList>
            <person name="Kalkreuter E."/>
            <person name="Kautsar S.A."/>
            <person name="Yang D."/>
            <person name="Bader C.D."/>
            <person name="Teijaro C.N."/>
            <person name="Fluegel L."/>
            <person name="Davis C.M."/>
            <person name="Simpson J.R."/>
            <person name="Lauterbach L."/>
            <person name="Steele A.D."/>
            <person name="Gui C."/>
            <person name="Meng S."/>
            <person name="Li G."/>
            <person name="Viehrig K."/>
            <person name="Ye F."/>
            <person name="Su P."/>
            <person name="Kiefer A.F."/>
            <person name="Nichols A."/>
            <person name="Cepeda A.J."/>
            <person name="Yan W."/>
            <person name="Fan B."/>
            <person name="Jiang Y."/>
            <person name="Adhikari A."/>
            <person name="Zheng C.-J."/>
            <person name="Schuster L."/>
            <person name="Cowan T.M."/>
            <person name="Smanski M.J."/>
            <person name="Chevrette M.G."/>
            <person name="De Carvalho L.P.S."/>
            <person name="Shen B."/>
        </authorList>
    </citation>
    <scope>NUCLEOTIDE SEQUENCE [LARGE SCALE GENOMIC DNA]</scope>
    <source>
        <strain evidence="1 2">NPDC048320</strain>
    </source>
</reference>
<dbReference type="RefSeq" id="WP_392820226.1">
    <property type="nucleotide sequence ID" value="NZ_JBICYV010000013.1"/>
</dbReference>
<evidence type="ECO:0000313" key="2">
    <source>
        <dbReference type="Proteomes" id="UP001604267"/>
    </source>
</evidence>
<dbReference type="SUPFAM" id="SSF51735">
    <property type="entry name" value="NAD(P)-binding Rossmann-fold domains"/>
    <property type="match status" value="1"/>
</dbReference>
<sequence length="159" mass="16737">MRAVASQPLLRATGGRLLSCTAAASTRKAEHTVEFYAMTGLDADGAGADVHSGESAQALVTTVAEVSCPLDALVHNAGRSGGGRTADRPDDFEYDVVDTNLKGLFLMTPTSSGTASCPARQCVTTARRQVLSRNDLPEWWLPGTAGVGQERWCRRVSAG</sequence>
<organism evidence="1 2">
    <name type="scientific">Streptomyces cinerochromogenes</name>
    <dbReference type="NCBI Taxonomy" id="66422"/>
    <lineage>
        <taxon>Bacteria</taxon>
        <taxon>Bacillati</taxon>
        <taxon>Actinomycetota</taxon>
        <taxon>Actinomycetes</taxon>
        <taxon>Kitasatosporales</taxon>
        <taxon>Streptomycetaceae</taxon>
        <taxon>Streptomyces</taxon>
    </lineage>
</organism>
<dbReference type="EMBL" id="JBICYV010000013">
    <property type="protein sequence ID" value="MFG3014012.1"/>
    <property type="molecule type" value="Genomic_DNA"/>
</dbReference>
<comment type="caution">
    <text evidence="1">The sequence shown here is derived from an EMBL/GenBank/DDBJ whole genome shotgun (WGS) entry which is preliminary data.</text>
</comment>
<dbReference type="Proteomes" id="UP001604267">
    <property type="component" value="Unassembled WGS sequence"/>
</dbReference>
<gene>
    <name evidence="1" type="ORF">ACGFZB_27025</name>
</gene>
<proteinExistence type="predicted"/>
<accession>A0ABW7B9Y5</accession>
<keyword evidence="2" id="KW-1185">Reference proteome</keyword>
<dbReference type="InterPro" id="IPR036291">
    <property type="entry name" value="NAD(P)-bd_dom_sf"/>
</dbReference>
<dbReference type="Gene3D" id="3.40.50.720">
    <property type="entry name" value="NAD(P)-binding Rossmann-like Domain"/>
    <property type="match status" value="1"/>
</dbReference>
<evidence type="ECO:0000313" key="1">
    <source>
        <dbReference type="EMBL" id="MFG3014012.1"/>
    </source>
</evidence>
<dbReference type="Pfam" id="PF00106">
    <property type="entry name" value="adh_short"/>
    <property type="match status" value="1"/>
</dbReference>
<dbReference type="InterPro" id="IPR002347">
    <property type="entry name" value="SDR_fam"/>
</dbReference>
<protein>
    <submittedName>
        <fullName evidence="1">SDR family NAD(P)-dependent oxidoreductase</fullName>
    </submittedName>
</protein>
<name>A0ABW7B9Y5_9ACTN</name>